<dbReference type="AlphaFoldDB" id="A0A401RXE1"/>
<sequence length="76" mass="8076">MAGRKGRALGDVKRTERGGRVAAGEWGEPGVRASALTAVRRTSLVSMIGGRAEQSPPRRLYTSNYPLPIRKGQVGG</sequence>
<protein>
    <submittedName>
        <fullName evidence="2">Uncharacterized protein</fullName>
    </submittedName>
</protein>
<reference evidence="2 3" key="1">
    <citation type="journal article" date="2018" name="Nat. Ecol. Evol.">
        <title>Shark genomes provide insights into elasmobranch evolution and the origin of vertebrates.</title>
        <authorList>
            <person name="Hara Y"/>
            <person name="Yamaguchi K"/>
            <person name="Onimaru K"/>
            <person name="Kadota M"/>
            <person name="Koyanagi M"/>
            <person name="Keeley SD"/>
            <person name="Tatsumi K"/>
            <person name="Tanaka K"/>
            <person name="Motone F"/>
            <person name="Kageyama Y"/>
            <person name="Nozu R"/>
            <person name="Adachi N"/>
            <person name="Nishimura O"/>
            <person name="Nakagawa R"/>
            <person name="Tanegashima C"/>
            <person name="Kiyatake I"/>
            <person name="Matsumoto R"/>
            <person name="Murakumo K"/>
            <person name="Nishida K"/>
            <person name="Terakita A"/>
            <person name="Kuratani S"/>
            <person name="Sato K"/>
            <person name="Hyodo S Kuraku.S."/>
        </authorList>
    </citation>
    <scope>NUCLEOTIDE SEQUENCE [LARGE SCALE GENOMIC DNA]</scope>
</reference>
<gene>
    <name evidence="2" type="ORF">chiPu_0001203</name>
</gene>
<accession>A0A401RXE1</accession>
<name>A0A401RXE1_CHIPU</name>
<organism evidence="2 3">
    <name type="scientific">Chiloscyllium punctatum</name>
    <name type="common">Brownbanded bambooshark</name>
    <name type="synonym">Hemiscyllium punctatum</name>
    <dbReference type="NCBI Taxonomy" id="137246"/>
    <lineage>
        <taxon>Eukaryota</taxon>
        <taxon>Metazoa</taxon>
        <taxon>Chordata</taxon>
        <taxon>Craniata</taxon>
        <taxon>Vertebrata</taxon>
        <taxon>Chondrichthyes</taxon>
        <taxon>Elasmobranchii</taxon>
        <taxon>Galeomorphii</taxon>
        <taxon>Galeoidea</taxon>
        <taxon>Orectolobiformes</taxon>
        <taxon>Hemiscylliidae</taxon>
        <taxon>Chiloscyllium</taxon>
    </lineage>
</organism>
<evidence type="ECO:0000313" key="3">
    <source>
        <dbReference type="Proteomes" id="UP000287033"/>
    </source>
</evidence>
<evidence type="ECO:0000313" key="2">
    <source>
        <dbReference type="EMBL" id="GCC22813.1"/>
    </source>
</evidence>
<feature type="region of interest" description="Disordered" evidence="1">
    <location>
        <begin position="50"/>
        <end position="76"/>
    </location>
</feature>
<proteinExistence type="predicted"/>
<keyword evidence="3" id="KW-1185">Reference proteome</keyword>
<dbReference type="Proteomes" id="UP000287033">
    <property type="component" value="Unassembled WGS sequence"/>
</dbReference>
<dbReference type="EMBL" id="BEZZ01000018">
    <property type="protein sequence ID" value="GCC22813.1"/>
    <property type="molecule type" value="Genomic_DNA"/>
</dbReference>
<evidence type="ECO:0000256" key="1">
    <source>
        <dbReference type="SAM" id="MobiDB-lite"/>
    </source>
</evidence>
<comment type="caution">
    <text evidence="2">The sequence shown here is derived from an EMBL/GenBank/DDBJ whole genome shotgun (WGS) entry which is preliminary data.</text>
</comment>